<dbReference type="Pfam" id="PF13727">
    <property type="entry name" value="CoA_binding_3"/>
    <property type="match status" value="1"/>
</dbReference>
<feature type="transmembrane region" description="Helical" evidence="7">
    <location>
        <begin position="103"/>
        <end position="126"/>
    </location>
</feature>
<evidence type="ECO:0000256" key="1">
    <source>
        <dbReference type="ARBA" id="ARBA00004141"/>
    </source>
</evidence>
<evidence type="ECO:0000313" key="10">
    <source>
        <dbReference type="Proteomes" id="UP000315689"/>
    </source>
</evidence>
<protein>
    <submittedName>
        <fullName evidence="9">Exopolysaccharide biosynthesis polyprenyl glycosylphosphotransferase</fullName>
    </submittedName>
</protein>
<dbReference type="AlphaFoldDB" id="A0A554LKN2"/>
<reference evidence="9 10" key="1">
    <citation type="submission" date="2017-07" db="EMBL/GenBank/DDBJ databases">
        <title>Mechanisms for carbon and nitrogen cycling indicate functional differentiation within the Candidate Phyla Radiation.</title>
        <authorList>
            <person name="Danczak R.E."/>
            <person name="Johnston M.D."/>
            <person name="Kenah C."/>
            <person name="Slattery M."/>
            <person name="Wrighton K.C."/>
            <person name="Wilkins M.J."/>
        </authorList>
    </citation>
    <scope>NUCLEOTIDE SEQUENCE [LARGE SCALE GENOMIC DNA]</scope>
    <source>
        <strain evidence="9">Licking1014_7</strain>
    </source>
</reference>
<comment type="caution">
    <text evidence="9">The sequence shown here is derived from an EMBL/GenBank/DDBJ whole genome shotgun (WGS) entry which is preliminary data.</text>
</comment>
<dbReference type="EMBL" id="VMGK01000002">
    <property type="protein sequence ID" value="TSC93418.1"/>
    <property type="molecule type" value="Genomic_DNA"/>
</dbReference>
<feature type="domain" description="Bacterial sugar transferase" evidence="8">
    <location>
        <begin position="259"/>
        <end position="444"/>
    </location>
</feature>
<keyword evidence="6 7" id="KW-0472">Membrane</keyword>
<feature type="transmembrane region" description="Helical" evidence="7">
    <location>
        <begin position="7"/>
        <end position="30"/>
    </location>
</feature>
<comment type="subcellular location">
    <subcellularLocation>
        <location evidence="1">Membrane</location>
        <topology evidence="1">Multi-pass membrane protein</topology>
    </subcellularLocation>
</comment>
<feature type="transmembrane region" description="Helical" evidence="7">
    <location>
        <begin position="78"/>
        <end position="97"/>
    </location>
</feature>
<evidence type="ECO:0000256" key="6">
    <source>
        <dbReference type="ARBA" id="ARBA00023136"/>
    </source>
</evidence>
<dbReference type="InterPro" id="IPR003362">
    <property type="entry name" value="Bact_transf"/>
</dbReference>
<comment type="similarity">
    <text evidence="2">Belongs to the bacterial sugar transferase family.</text>
</comment>
<name>A0A554LKN2_9BACT</name>
<keyword evidence="5 7" id="KW-1133">Transmembrane helix</keyword>
<evidence type="ECO:0000256" key="3">
    <source>
        <dbReference type="ARBA" id="ARBA00022679"/>
    </source>
</evidence>
<evidence type="ECO:0000256" key="2">
    <source>
        <dbReference type="ARBA" id="ARBA00006464"/>
    </source>
</evidence>
<proteinExistence type="inferred from homology"/>
<feature type="transmembrane region" description="Helical" evidence="7">
    <location>
        <begin position="261"/>
        <end position="285"/>
    </location>
</feature>
<dbReference type="PANTHER" id="PTHR30576:SF10">
    <property type="entry name" value="SLL5057 PROTEIN"/>
    <property type="match status" value="1"/>
</dbReference>
<evidence type="ECO:0000259" key="8">
    <source>
        <dbReference type="Pfam" id="PF02397"/>
    </source>
</evidence>
<sequence length="449" mass="51976">MKRSKIIFSAVKVPLDYIFVSAAFLLAYFIRTYFEYDYVWGFNEYLRFTLGIAFLWVIIFVFLKLYIPQEKGRGFEELSRVVIGSFASTLLAISYIFLSRTDFFSRLVIFYALGFSILFVSIYRVILNFLQHYLYKFDVGIIRVAIIGNHGLAKTVINSLKNDKSWGYKIVKILDHNIFTKNLSVLGEGIDEVIVADTLASEKQISNLLEYCQEKGIGFKVIPNLFKVQSSKIDLTLLAGIPIIEYQRTPLFGWGAIYKRIFDIVAGLILILILSPVFIFCALGIKISSPNGPIFFRQKRVGLGEEFWFLKFRTMVPDAHKLHTEYIKKYGNMFKLKDDPRVFGFGKFLRKYSLDELPQFFNVLRGEMSLIGPRPPMSEEVKHYSAWHKRRLGIKPGITGLWQVSGRSDLDFDEWVRLDVYYIENWSLWLDLIILIKTIGVVLKGRGAY</sequence>
<dbReference type="Pfam" id="PF02397">
    <property type="entry name" value="Bac_transf"/>
    <property type="match status" value="1"/>
</dbReference>
<dbReference type="GO" id="GO:0016020">
    <property type="term" value="C:membrane"/>
    <property type="evidence" value="ECO:0007669"/>
    <property type="project" value="UniProtKB-SubCell"/>
</dbReference>
<evidence type="ECO:0000256" key="4">
    <source>
        <dbReference type="ARBA" id="ARBA00022692"/>
    </source>
</evidence>
<keyword evidence="3 9" id="KW-0808">Transferase</keyword>
<dbReference type="PANTHER" id="PTHR30576">
    <property type="entry name" value="COLANIC BIOSYNTHESIS UDP-GLUCOSE LIPID CARRIER TRANSFERASE"/>
    <property type="match status" value="1"/>
</dbReference>
<dbReference type="NCBIfam" id="TIGR03025">
    <property type="entry name" value="EPS_sugtrans"/>
    <property type="match status" value="1"/>
</dbReference>
<dbReference type="Gene3D" id="3.40.50.720">
    <property type="entry name" value="NAD(P)-binding Rossmann-like Domain"/>
    <property type="match status" value="1"/>
</dbReference>
<dbReference type="InterPro" id="IPR017475">
    <property type="entry name" value="EPS_sugar_tfrase"/>
</dbReference>
<gene>
    <name evidence="9" type="ORF">CEN89_93</name>
</gene>
<keyword evidence="4 7" id="KW-0812">Transmembrane</keyword>
<feature type="transmembrane region" description="Helical" evidence="7">
    <location>
        <begin position="45"/>
        <end position="66"/>
    </location>
</feature>
<organism evidence="9 10">
    <name type="scientific">Candidatus Berkelbacteria bacterium Licking1014_7</name>
    <dbReference type="NCBI Taxonomy" id="2017147"/>
    <lineage>
        <taxon>Bacteria</taxon>
        <taxon>Candidatus Berkelbacteria</taxon>
    </lineage>
</organism>
<evidence type="ECO:0000313" key="9">
    <source>
        <dbReference type="EMBL" id="TSC93418.1"/>
    </source>
</evidence>
<dbReference type="Proteomes" id="UP000315689">
    <property type="component" value="Unassembled WGS sequence"/>
</dbReference>
<evidence type="ECO:0000256" key="5">
    <source>
        <dbReference type="ARBA" id="ARBA00022989"/>
    </source>
</evidence>
<accession>A0A554LKN2</accession>
<dbReference type="GO" id="GO:0016780">
    <property type="term" value="F:phosphotransferase activity, for other substituted phosphate groups"/>
    <property type="evidence" value="ECO:0007669"/>
    <property type="project" value="TreeGrafter"/>
</dbReference>
<evidence type="ECO:0000256" key="7">
    <source>
        <dbReference type="SAM" id="Phobius"/>
    </source>
</evidence>